<organism evidence="12 13">
    <name type="scientific">Agrobacterium tumefaciens</name>
    <dbReference type="NCBI Taxonomy" id="358"/>
    <lineage>
        <taxon>Bacteria</taxon>
        <taxon>Pseudomonadati</taxon>
        <taxon>Pseudomonadota</taxon>
        <taxon>Alphaproteobacteria</taxon>
        <taxon>Hyphomicrobiales</taxon>
        <taxon>Rhizobiaceae</taxon>
        <taxon>Rhizobium/Agrobacterium group</taxon>
        <taxon>Agrobacterium</taxon>
        <taxon>Agrobacterium tumefaciens complex</taxon>
    </lineage>
</organism>
<dbReference type="FunFam" id="3.40.50.300:FF:000287">
    <property type="entry name" value="Multidrug ABC transporter ATP-binding protein"/>
    <property type="match status" value="1"/>
</dbReference>
<protein>
    <submittedName>
        <fullName evidence="12">Multidrug ABC transporter ATP-binding protein</fullName>
    </submittedName>
</protein>
<dbReference type="PROSITE" id="PS00211">
    <property type="entry name" value="ABC_TRANSPORTER_1"/>
    <property type="match status" value="1"/>
</dbReference>
<dbReference type="Gene3D" id="3.40.50.300">
    <property type="entry name" value="P-loop containing nucleotide triphosphate hydrolases"/>
    <property type="match status" value="1"/>
</dbReference>
<evidence type="ECO:0000256" key="3">
    <source>
        <dbReference type="ARBA" id="ARBA00022448"/>
    </source>
</evidence>
<proteinExistence type="inferred from homology"/>
<dbReference type="Pfam" id="PF00005">
    <property type="entry name" value="ABC_tran"/>
    <property type="match status" value="1"/>
</dbReference>
<dbReference type="InterPro" id="IPR036640">
    <property type="entry name" value="ABC1_TM_sf"/>
</dbReference>
<reference evidence="12 13" key="1">
    <citation type="submission" date="2016-05" db="EMBL/GenBank/DDBJ databases">
        <authorList>
            <person name="Lavstsen T."/>
            <person name="Jespersen J.S."/>
        </authorList>
    </citation>
    <scope>NUCLEOTIDE SEQUENCE [LARGE SCALE GENOMIC DNA]</scope>
    <source>
        <strain evidence="12 13">KCJ1736</strain>
    </source>
</reference>
<feature type="domain" description="ABC transmembrane type-1" evidence="11">
    <location>
        <begin position="17"/>
        <end position="299"/>
    </location>
</feature>
<accession>A0A176XDE2</accession>
<evidence type="ECO:0000313" key="13">
    <source>
        <dbReference type="Proteomes" id="UP000077098"/>
    </source>
</evidence>
<dbReference type="PROSITE" id="PS50893">
    <property type="entry name" value="ABC_TRANSPORTER_2"/>
    <property type="match status" value="1"/>
</dbReference>
<evidence type="ECO:0000256" key="2">
    <source>
        <dbReference type="ARBA" id="ARBA00005417"/>
    </source>
</evidence>
<dbReference type="InterPro" id="IPR039421">
    <property type="entry name" value="Type_1_exporter"/>
</dbReference>
<feature type="transmembrane region" description="Helical" evidence="9">
    <location>
        <begin position="268"/>
        <end position="287"/>
    </location>
</feature>
<name>A0A176XDE2_AGRTU</name>
<keyword evidence="4 9" id="KW-0812">Transmembrane</keyword>
<dbReference type="PANTHER" id="PTHR43394">
    <property type="entry name" value="ATP-DEPENDENT PERMEASE MDL1, MITOCHONDRIAL"/>
    <property type="match status" value="1"/>
</dbReference>
<keyword evidence="5" id="KW-0547">Nucleotide-binding</keyword>
<dbReference type="SUPFAM" id="SSF90123">
    <property type="entry name" value="ABC transporter transmembrane region"/>
    <property type="match status" value="1"/>
</dbReference>
<dbReference type="InterPro" id="IPR011527">
    <property type="entry name" value="ABC1_TM_dom"/>
</dbReference>
<evidence type="ECO:0000259" key="10">
    <source>
        <dbReference type="PROSITE" id="PS50893"/>
    </source>
</evidence>
<dbReference type="PANTHER" id="PTHR43394:SF1">
    <property type="entry name" value="ATP-BINDING CASSETTE SUB-FAMILY B MEMBER 10, MITOCHONDRIAL"/>
    <property type="match status" value="1"/>
</dbReference>
<dbReference type="GO" id="GO:0016887">
    <property type="term" value="F:ATP hydrolysis activity"/>
    <property type="evidence" value="ECO:0007669"/>
    <property type="project" value="InterPro"/>
</dbReference>
<sequence>MLRRFFAYYRPYRGLFILDFSCAVLSGVLELGFPMAVKAFVDVLLPGGEWAIILAASVGLLLIYVLNTGLMATVTYWGHMLGINIETDMRRLAFDHLQKLSFRYFDNQKTGHLVGRLTKDLEEIGEVAHHGPEDLFIAIMTFIGAFLLMLSVNVPLALITAAVVPVTAWVTSRYGGRMTQNFRALYGRVGDFNARIEENVGGMRVVQAFANEDHERALFEKDNQKYRRTKLDAYKIMAASTSLSYMSMRLTQMIVMICGAWFVLNGDLTEGGFVGFLLLVGVFFRPVEKINSVIETYPKGIAGFRRFTELLDTAPDIVDAPDAVDAPLLRGDIEYRHVGFGYAEGKQVLSNIDLKISAGETVAFVGPSGAGKTTLCSLLPRFYDVTSGAITIDGIDIRKMKLASLRNQIGIVQQDVFLFGGTIRENIEYGRLGASDAEIMEAARRARLDGVIEAMPLGLDTVIGERGVKLSGGQKQRLAIARMFLKNPPILILDEATSALDTETERAIQQSLTELARGRTTLVIAHRLATIRDASRIVVVDQTGIAETGAHAELLAAKGHYSRLHEAQFSGHLAGLS</sequence>
<feature type="transmembrane region" description="Helical" evidence="9">
    <location>
        <begin position="12"/>
        <end position="31"/>
    </location>
</feature>
<dbReference type="Gene3D" id="1.20.1560.10">
    <property type="entry name" value="ABC transporter type 1, transmembrane domain"/>
    <property type="match status" value="1"/>
</dbReference>
<dbReference type="InterPro" id="IPR027417">
    <property type="entry name" value="P-loop_NTPase"/>
</dbReference>
<dbReference type="RefSeq" id="WP_063949106.1">
    <property type="nucleotide sequence ID" value="NZ_JBJDNA010000010.1"/>
</dbReference>
<evidence type="ECO:0000256" key="6">
    <source>
        <dbReference type="ARBA" id="ARBA00022840"/>
    </source>
</evidence>
<keyword evidence="7 9" id="KW-1133">Transmembrane helix</keyword>
<dbReference type="AlphaFoldDB" id="A0A176XDE2"/>
<evidence type="ECO:0000313" key="12">
    <source>
        <dbReference type="EMBL" id="OAE47341.1"/>
    </source>
</evidence>
<gene>
    <name evidence="12" type="ORF">A7J57_13400</name>
</gene>
<dbReference type="InterPro" id="IPR003593">
    <property type="entry name" value="AAA+_ATPase"/>
</dbReference>
<dbReference type="EMBL" id="LXPS01000011">
    <property type="protein sequence ID" value="OAE47341.1"/>
    <property type="molecule type" value="Genomic_DNA"/>
</dbReference>
<evidence type="ECO:0000256" key="8">
    <source>
        <dbReference type="ARBA" id="ARBA00023136"/>
    </source>
</evidence>
<dbReference type="Proteomes" id="UP000077098">
    <property type="component" value="Unassembled WGS sequence"/>
</dbReference>
<comment type="subcellular location">
    <subcellularLocation>
        <location evidence="1">Cell membrane</location>
        <topology evidence="1">Multi-pass membrane protein</topology>
    </subcellularLocation>
</comment>
<keyword evidence="6 12" id="KW-0067">ATP-binding</keyword>
<dbReference type="GO" id="GO:0005524">
    <property type="term" value="F:ATP binding"/>
    <property type="evidence" value="ECO:0007669"/>
    <property type="project" value="UniProtKB-KW"/>
</dbReference>
<evidence type="ECO:0000256" key="1">
    <source>
        <dbReference type="ARBA" id="ARBA00004651"/>
    </source>
</evidence>
<dbReference type="InterPro" id="IPR017871">
    <property type="entry name" value="ABC_transporter-like_CS"/>
</dbReference>
<comment type="caution">
    <text evidence="12">The sequence shown here is derived from an EMBL/GenBank/DDBJ whole genome shotgun (WGS) entry which is preliminary data.</text>
</comment>
<evidence type="ECO:0000256" key="5">
    <source>
        <dbReference type="ARBA" id="ARBA00022741"/>
    </source>
</evidence>
<evidence type="ECO:0000256" key="7">
    <source>
        <dbReference type="ARBA" id="ARBA00022989"/>
    </source>
</evidence>
<dbReference type="PROSITE" id="PS50929">
    <property type="entry name" value="ABC_TM1F"/>
    <property type="match status" value="1"/>
</dbReference>
<dbReference type="GO" id="GO:0015421">
    <property type="term" value="F:ABC-type oligopeptide transporter activity"/>
    <property type="evidence" value="ECO:0007669"/>
    <property type="project" value="TreeGrafter"/>
</dbReference>
<evidence type="ECO:0000256" key="4">
    <source>
        <dbReference type="ARBA" id="ARBA00022692"/>
    </source>
</evidence>
<dbReference type="CDD" id="cd18549">
    <property type="entry name" value="ABC_6TM_YwjA_like"/>
    <property type="match status" value="1"/>
</dbReference>
<dbReference type="SMART" id="SM00382">
    <property type="entry name" value="AAA"/>
    <property type="match status" value="1"/>
</dbReference>
<feature type="transmembrane region" description="Helical" evidence="9">
    <location>
        <begin position="135"/>
        <end position="152"/>
    </location>
</feature>
<dbReference type="InterPro" id="IPR003439">
    <property type="entry name" value="ABC_transporter-like_ATP-bd"/>
</dbReference>
<evidence type="ECO:0000256" key="9">
    <source>
        <dbReference type="SAM" id="Phobius"/>
    </source>
</evidence>
<dbReference type="GO" id="GO:0005886">
    <property type="term" value="C:plasma membrane"/>
    <property type="evidence" value="ECO:0007669"/>
    <property type="project" value="UniProtKB-SubCell"/>
</dbReference>
<dbReference type="FunFam" id="1.20.1560.10:FF:000053">
    <property type="entry name" value="Multidrug ABC transporter ATP-binding protein"/>
    <property type="match status" value="1"/>
</dbReference>
<dbReference type="Pfam" id="PF00664">
    <property type="entry name" value="ABC_membrane"/>
    <property type="match status" value="1"/>
</dbReference>
<feature type="transmembrane region" description="Helical" evidence="9">
    <location>
        <begin position="51"/>
        <end position="77"/>
    </location>
</feature>
<keyword evidence="8 9" id="KW-0472">Membrane</keyword>
<keyword evidence="3" id="KW-0813">Transport</keyword>
<evidence type="ECO:0000259" key="11">
    <source>
        <dbReference type="PROSITE" id="PS50929"/>
    </source>
</evidence>
<comment type="similarity">
    <text evidence="2">Belongs to the ABC transporter superfamily.</text>
</comment>
<feature type="domain" description="ABC transporter" evidence="10">
    <location>
        <begin position="333"/>
        <end position="567"/>
    </location>
</feature>
<dbReference type="SUPFAM" id="SSF52540">
    <property type="entry name" value="P-loop containing nucleoside triphosphate hydrolases"/>
    <property type="match status" value="1"/>
</dbReference>